<dbReference type="KEGG" id="lji:ELX58_02640"/>
<proteinExistence type="predicted"/>
<evidence type="ECO:0000313" key="2">
    <source>
        <dbReference type="Proteomes" id="UP000294321"/>
    </source>
</evidence>
<organism evidence="1 2">
    <name type="scientific">Acetilactobacillus jinshanensis</name>
    <dbReference type="NCBI Taxonomy" id="1720083"/>
    <lineage>
        <taxon>Bacteria</taxon>
        <taxon>Bacillati</taxon>
        <taxon>Bacillota</taxon>
        <taxon>Bacilli</taxon>
        <taxon>Lactobacillales</taxon>
        <taxon>Lactobacillaceae</taxon>
        <taxon>Acetilactobacillus</taxon>
    </lineage>
</organism>
<gene>
    <name evidence="1" type="ORF">ELX58_02640</name>
</gene>
<accession>A0A4P6ZKH9</accession>
<name>A0A4P6ZKH9_9LACO</name>
<dbReference type="RefSeq" id="WP_133441620.1">
    <property type="nucleotide sequence ID" value="NZ_CP034726.1"/>
</dbReference>
<reference evidence="2" key="1">
    <citation type="submission" date="2018-12" db="EMBL/GenBank/DDBJ databases">
        <title>A new species of lactobacillus.</title>
        <authorList>
            <person name="Jian Y."/>
            <person name="Xin L."/>
            <person name="Hong Z.J."/>
            <person name="Ming L.Z."/>
            <person name="Hong X.Z."/>
        </authorList>
    </citation>
    <scope>NUCLEOTIDE SEQUENCE [LARGE SCALE GENOMIC DNA]</scope>
    <source>
        <strain evidence="2">HSLZ-75</strain>
    </source>
</reference>
<sequence length="133" mass="14692">MFDKATLQKLQAGFQKGKLRGLINTDPSRLALTFDGATRLGGMKINTVRIRLDGKPIFSAGFGIPPHKTSYIMFTIAPNPHHYTLAHINEDLKPLKIQASLTGGSLLLISLVREKSFFDCIGNILKATKMLIR</sequence>
<dbReference type="AlphaFoldDB" id="A0A4P6ZKH9"/>
<dbReference type="Proteomes" id="UP000294321">
    <property type="component" value="Chromosome"/>
</dbReference>
<dbReference type="EMBL" id="CP034726">
    <property type="protein sequence ID" value="QBP18063.1"/>
    <property type="molecule type" value="Genomic_DNA"/>
</dbReference>
<keyword evidence="2" id="KW-1185">Reference proteome</keyword>
<evidence type="ECO:0000313" key="1">
    <source>
        <dbReference type="EMBL" id="QBP18063.1"/>
    </source>
</evidence>
<protein>
    <submittedName>
        <fullName evidence="1">Uncharacterized protein</fullName>
    </submittedName>
</protein>